<sequence length="185" mass="18810">MTPVTGLLLAAGASRRFGADKRWHPLDDGTPMALASARRLLAACPDSVAVVRADDTELAALLTAEGLRCVVAAQAEEGMGHSLAAGVAATAEGSGWLVALADMPFIKDTSYAAVLAALAGGARIARPLFDGRPGHPVGFAAVYRPDLLALSGDEGGKAIIVGEPAALRLIAVDDPGVLHDIDRPG</sequence>
<dbReference type="RefSeq" id="WP_203386841.1">
    <property type="nucleotide sequence ID" value="NZ_CP064781.1"/>
</dbReference>
<evidence type="ECO:0000313" key="4">
    <source>
        <dbReference type="Proteomes" id="UP000663444"/>
    </source>
</evidence>
<feature type="domain" description="MobA-like NTP transferase" evidence="2">
    <location>
        <begin position="6"/>
        <end position="160"/>
    </location>
</feature>
<evidence type="ECO:0000259" key="2">
    <source>
        <dbReference type="Pfam" id="PF12804"/>
    </source>
</evidence>
<dbReference type="PANTHER" id="PTHR43777">
    <property type="entry name" value="MOLYBDENUM COFACTOR CYTIDYLYLTRANSFERASE"/>
    <property type="match status" value="1"/>
</dbReference>
<dbReference type="InterPro" id="IPR029044">
    <property type="entry name" value="Nucleotide-diphossugar_trans"/>
</dbReference>
<evidence type="ECO:0000256" key="1">
    <source>
        <dbReference type="ARBA" id="ARBA00022842"/>
    </source>
</evidence>
<dbReference type="Gene3D" id="3.90.550.10">
    <property type="entry name" value="Spore Coat Polysaccharide Biosynthesis Protein SpsA, Chain A"/>
    <property type="match status" value="1"/>
</dbReference>
<dbReference type="PANTHER" id="PTHR43777:SF1">
    <property type="entry name" value="MOLYBDENUM COFACTOR CYTIDYLYLTRANSFERASE"/>
    <property type="match status" value="1"/>
</dbReference>
<proteinExistence type="predicted"/>
<keyword evidence="1" id="KW-0460">Magnesium</keyword>
<dbReference type="SUPFAM" id="SSF53448">
    <property type="entry name" value="Nucleotide-diphospho-sugar transferases"/>
    <property type="match status" value="1"/>
</dbReference>
<keyword evidence="4" id="KW-1185">Reference proteome</keyword>
<dbReference type="Pfam" id="PF12804">
    <property type="entry name" value="NTP_transf_3"/>
    <property type="match status" value="1"/>
</dbReference>
<accession>A0A974PXH5</accession>
<name>A0A974PXH5_9RHOO</name>
<dbReference type="InterPro" id="IPR025877">
    <property type="entry name" value="MobA-like_NTP_Trfase"/>
</dbReference>
<dbReference type="EMBL" id="CP064781">
    <property type="protein sequence ID" value="QRJ63313.1"/>
    <property type="molecule type" value="Genomic_DNA"/>
</dbReference>
<dbReference type="Proteomes" id="UP000663444">
    <property type="component" value="Chromosome"/>
</dbReference>
<dbReference type="KEGG" id="ares:IWH25_16440"/>
<gene>
    <name evidence="3" type="ORF">IWH25_16440</name>
</gene>
<protein>
    <submittedName>
        <fullName evidence="3">Nucleotidyltransferase family protein</fullName>
    </submittedName>
</protein>
<reference evidence="3" key="1">
    <citation type="submission" date="2020-11" db="EMBL/GenBank/DDBJ databases">
        <title>Azospira restricta DSM 18626 genome sequence.</title>
        <authorList>
            <person name="Moe W.M."/>
        </authorList>
    </citation>
    <scope>NUCLEOTIDE SEQUENCE</scope>
    <source>
        <strain evidence="3">DSM 18626</strain>
    </source>
</reference>
<dbReference type="CDD" id="cd04182">
    <property type="entry name" value="GT_2_like_f"/>
    <property type="match status" value="1"/>
</dbReference>
<organism evidence="3 4">
    <name type="scientific">Azospira restricta</name>
    <dbReference type="NCBI Taxonomy" id="404405"/>
    <lineage>
        <taxon>Bacteria</taxon>
        <taxon>Pseudomonadati</taxon>
        <taxon>Pseudomonadota</taxon>
        <taxon>Betaproteobacteria</taxon>
        <taxon>Rhodocyclales</taxon>
        <taxon>Rhodocyclaceae</taxon>
        <taxon>Azospira</taxon>
    </lineage>
</organism>
<evidence type="ECO:0000313" key="3">
    <source>
        <dbReference type="EMBL" id="QRJ63313.1"/>
    </source>
</evidence>
<dbReference type="AlphaFoldDB" id="A0A974PXH5"/>
<dbReference type="GO" id="GO:0016779">
    <property type="term" value="F:nucleotidyltransferase activity"/>
    <property type="evidence" value="ECO:0007669"/>
    <property type="project" value="UniProtKB-ARBA"/>
</dbReference>